<reference evidence="1" key="1">
    <citation type="submission" date="2025-08" db="UniProtKB">
        <authorList>
            <consortium name="Ensembl"/>
        </authorList>
    </citation>
    <scope>IDENTIFICATION</scope>
</reference>
<dbReference type="GeneTree" id="ENSGT00960000190702"/>
<dbReference type="Proteomes" id="UP000694421">
    <property type="component" value="Unplaced"/>
</dbReference>
<evidence type="ECO:0008006" key="3">
    <source>
        <dbReference type="Google" id="ProtNLM"/>
    </source>
</evidence>
<accession>A0A8D0C3S3</accession>
<dbReference type="PANTHER" id="PTHR33769">
    <property type="entry name" value="TESTIS-EXPRESSED PROTEIN 26 ISOFORM X3"/>
    <property type="match status" value="1"/>
</dbReference>
<evidence type="ECO:0000313" key="2">
    <source>
        <dbReference type="Proteomes" id="UP000694421"/>
    </source>
</evidence>
<dbReference type="OMA" id="SWHESAR"/>
<keyword evidence="2" id="KW-1185">Reference proteome</keyword>
<dbReference type="InterPro" id="IPR043460">
    <property type="entry name" value="MEDAG/TEX26"/>
</dbReference>
<protein>
    <recommendedName>
        <fullName evidence="3">Testis-expressed protein 26</fullName>
    </recommendedName>
</protein>
<dbReference type="Ensembl" id="ENSSMRT00000019665.1">
    <property type="protein sequence ID" value="ENSSMRP00000016805.1"/>
    <property type="gene ID" value="ENSSMRG00000013101.1"/>
</dbReference>
<sequence>MCKRDDAPAPADWKMLVPKPPDTEFRRHYCPQVHSPDLMDFTWKYGCNAKRHFPVKGAVPSVTYAQIWNHEHTRQLSTYQRDFGKDYLQIVSVLNSLDPEEVEAYVKRAPYPEKTILQNFLDRVCENEKFQRPSSSKKPEENPVKCV</sequence>
<dbReference type="AlphaFoldDB" id="A0A8D0C3S3"/>
<organism evidence="1 2">
    <name type="scientific">Salvator merianae</name>
    <name type="common">Argentine black and white tegu</name>
    <name type="synonym">Tupinambis merianae</name>
    <dbReference type="NCBI Taxonomy" id="96440"/>
    <lineage>
        <taxon>Eukaryota</taxon>
        <taxon>Metazoa</taxon>
        <taxon>Chordata</taxon>
        <taxon>Craniata</taxon>
        <taxon>Vertebrata</taxon>
        <taxon>Euteleostomi</taxon>
        <taxon>Lepidosauria</taxon>
        <taxon>Squamata</taxon>
        <taxon>Bifurcata</taxon>
        <taxon>Unidentata</taxon>
        <taxon>Episquamata</taxon>
        <taxon>Laterata</taxon>
        <taxon>Teiioidea</taxon>
        <taxon>Teiidae</taxon>
        <taxon>Salvator</taxon>
    </lineage>
</organism>
<dbReference type="GO" id="GO:0005737">
    <property type="term" value="C:cytoplasm"/>
    <property type="evidence" value="ECO:0007669"/>
    <property type="project" value="TreeGrafter"/>
</dbReference>
<proteinExistence type="predicted"/>
<reference evidence="1" key="2">
    <citation type="submission" date="2025-09" db="UniProtKB">
        <authorList>
            <consortium name="Ensembl"/>
        </authorList>
    </citation>
    <scope>IDENTIFICATION</scope>
</reference>
<evidence type="ECO:0000313" key="1">
    <source>
        <dbReference type="Ensembl" id="ENSSMRP00000016805.1"/>
    </source>
</evidence>
<dbReference type="PANTHER" id="PTHR33769:SF1">
    <property type="entry name" value="TESTIS-EXPRESSED PROTEIN 26"/>
    <property type="match status" value="1"/>
</dbReference>
<name>A0A8D0C3S3_SALMN</name>